<feature type="domain" description="DUF112" evidence="2">
    <location>
        <begin position="20"/>
        <end position="438"/>
    </location>
</feature>
<feature type="transmembrane region" description="Helical" evidence="1">
    <location>
        <begin position="109"/>
        <end position="132"/>
    </location>
</feature>
<keyword evidence="1" id="KW-0472">Membrane</keyword>
<keyword evidence="4" id="KW-1185">Reference proteome</keyword>
<feature type="transmembrane region" description="Helical" evidence="1">
    <location>
        <begin position="386"/>
        <end position="404"/>
    </location>
</feature>
<dbReference type="InterPro" id="IPR002823">
    <property type="entry name" value="DUF112_TM"/>
</dbReference>
<feature type="transmembrane region" description="Helical" evidence="1">
    <location>
        <begin position="410"/>
        <end position="427"/>
    </location>
</feature>
<comment type="caution">
    <text evidence="3">The sequence shown here is derived from an EMBL/GenBank/DDBJ whole genome shotgun (WGS) entry which is preliminary data.</text>
</comment>
<reference evidence="3" key="1">
    <citation type="journal article" date="2014" name="Int. J. Syst. Evol. Microbiol.">
        <title>Complete genome sequence of Corynebacterium casei LMG S-19264T (=DSM 44701T), isolated from a smear-ripened cheese.</title>
        <authorList>
            <consortium name="US DOE Joint Genome Institute (JGI-PGF)"/>
            <person name="Walter F."/>
            <person name="Albersmeier A."/>
            <person name="Kalinowski J."/>
            <person name="Ruckert C."/>
        </authorList>
    </citation>
    <scope>NUCLEOTIDE SEQUENCE</scope>
    <source>
        <strain evidence="3">CGMCC 1.15320</strain>
    </source>
</reference>
<feature type="transmembrane region" description="Helical" evidence="1">
    <location>
        <begin position="138"/>
        <end position="162"/>
    </location>
</feature>
<dbReference type="Pfam" id="PF01970">
    <property type="entry name" value="TctA"/>
    <property type="match status" value="1"/>
</dbReference>
<sequence>MQFLDNLALGFSVAFHPVSLLYCFFGALLGTVVGVLPGIGPLAATAMLLPLTFGLDPVHSLIMLAGIYYGSQYGGSTTAILVNLPGESSSAVTTIDGYEMAKKGRAGPALAAAAIGSFFAGTVATVLVAMVAKPLTSIAMSFGSAEYFSLMLVGLISSIALASGSILRAMAMICLGLLLGLTGTDVYTGAPRFTYGFIEMYDGIDFVAIAVGVYGLGEIVRNLEVGESSRRAIAAAKNLWPSREDLRRMIGPAVRGTAIGSLLGVLPGGGALLSSFVAYNIEKKSSPNSAEFGHGAIEGVTAPEAANNAGAQTSFIPMLVLGLPSNATMALMIGAMIMQGLQPGPSVITSNPDIFWGLIASMWIGNAMLVFLNLPLIGLWVSLLRVPYLVLFPAIIAFSCIGVYSVSNSAFSVYLVAVAGGIGYMLMKLDCEPAPFILGFILGPMLEEHLRRAMLISNGDLSVFVTRPISAVLLAIAVVTLIIVGRPTIARRRKEVFVEEE</sequence>
<evidence type="ECO:0000256" key="1">
    <source>
        <dbReference type="SAM" id="Phobius"/>
    </source>
</evidence>
<feature type="transmembrane region" description="Helical" evidence="1">
    <location>
        <begin position="258"/>
        <end position="279"/>
    </location>
</feature>
<feature type="transmembrane region" description="Helical" evidence="1">
    <location>
        <begin position="354"/>
        <end position="374"/>
    </location>
</feature>
<dbReference type="Proteomes" id="UP000636264">
    <property type="component" value="Unassembled WGS sequence"/>
</dbReference>
<dbReference type="PANTHER" id="PTHR35342">
    <property type="entry name" value="TRICARBOXYLIC TRANSPORT PROTEIN"/>
    <property type="match status" value="1"/>
</dbReference>
<reference evidence="3" key="2">
    <citation type="submission" date="2020-09" db="EMBL/GenBank/DDBJ databases">
        <authorList>
            <person name="Sun Q."/>
            <person name="Zhou Y."/>
        </authorList>
    </citation>
    <scope>NUCLEOTIDE SEQUENCE</scope>
    <source>
        <strain evidence="3">CGMCC 1.15320</strain>
    </source>
</reference>
<dbReference type="RefSeq" id="WP_188722253.1">
    <property type="nucleotide sequence ID" value="NZ_BMIF01000012.1"/>
</dbReference>
<feature type="transmembrane region" description="Helical" evidence="1">
    <location>
        <begin position="35"/>
        <end position="55"/>
    </location>
</feature>
<evidence type="ECO:0000313" key="4">
    <source>
        <dbReference type="Proteomes" id="UP000636264"/>
    </source>
</evidence>
<protein>
    <recommendedName>
        <fullName evidence="2">DUF112 domain-containing protein</fullName>
    </recommendedName>
</protein>
<dbReference type="PANTHER" id="PTHR35342:SF5">
    <property type="entry name" value="TRICARBOXYLIC TRANSPORT PROTEIN"/>
    <property type="match status" value="1"/>
</dbReference>
<evidence type="ECO:0000313" key="3">
    <source>
        <dbReference type="EMBL" id="GGA76784.1"/>
    </source>
</evidence>
<gene>
    <name evidence="3" type="ORF">GCM10011385_33560</name>
</gene>
<dbReference type="EMBL" id="BMIF01000012">
    <property type="protein sequence ID" value="GGA76784.1"/>
    <property type="molecule type" value="Genomic_DNA"/>
</dbReference>
<feature type="transmembrane region" description="Helical" evidence="1">
    <location>
        <begin position="462"/>
        <end position="484"/>
    </location>
</feature>
<feature type="transmembrane region" description="Helical" evidence="1">
    <location>
        <begin position="7"/>
        <end position="29"/>
    </location>
</feature>
<dbReference type="AlphaFoldDB" id="A0A916W8I1"/>
<keyword evidence="1" id="KW-1133">Transmembrane helix</keyword>
<name>A0A916W8I1_9HYPH</name>
<evidence type="ECO:0000259" key="2">
    <source>
        <dbReference type="Pfam" id="PF01970"/>
    </source>
</evidence>
<keyword evidence="1" id="KW-0812">Transmembrane</keyword>
<feature type="transmembrane region" description="Helical" evidence="1">
    <location>
        <begin position="319"/>
        <end position="342"/>
    </location>
</feature>
<organism evidence="3 4">
    <name type="scientific">Nitratireductor aestuarii</name>
    <dbReference type="NCBI Taxonomy" id="1735103"/>
    <lineage>
        <taxon>Bacteria</taxon>
        <taxon>Pseudomonadati</taxon>
        <taxon>Pseudomonadota</taxon>
        <taxon>Alphaproteobacteria</taxon>
        <taxon>Hyphomicrobiales</taxon>
        <taxon>Phyllobacteriaceae</taxon>
        <taxon>Nitratireductor</taxon>
    </lineage>
</organism>
<proteinExistence type="predicted"/>
<accession>A0A916W8I1</accession>